<dbReference type="EMBL" id="VUNM01000035">
    <property type="protein sequence ID" value="MST90071.1"/>
    <property type="molecule type" value="Genomic_DNA"/>
</dbReference>
<dbReference type="AlphaFoldDB" id="A0A844FVF1"/>
<keyword evidence="1" id="KW-1133">Transmembrane helix</keyword>
<dbReference type="RefSeq" id="WP_154518270.1">
    <property type="nucleotide sequence ID" value="NZ_VUNM01000035.1"/>
</dbReference>
<dbReference type="NCBIfam" id="TIGR02532">
    <property type="entry name" value="IV_pilin_GFxxxE"/>
    <property type="match status" value="1"/>
</dbReference>
<dbReference type="SUPFAM" id="SSF54523">
    <property type="entry name" value="Pili subunits"/>
    <property type="match status" value="1"/>
</dbReference>
<name>A0A844FVF1_9FIRM</name>
<reference evidence="2 3" key="1">
    <citation type="submission" date="2019-08" db="EMBL/GenBank/DDBJ databases">
        <title>In-depth cultivation of the pig gut microbiome towards novel bacterial diversity and tailored functional studies.</title>
        <authorList>
            <person name="Wylensek D."/>
            <person name="Hitch T.C.A."/>
            <person name="Clavel T."/>
        </authorList>
    </citation>
    <scope>NUCLEOTIDE SEQUENCE [LARGE SCALE GENOMIC DNA]</scope>
    <source>
        <strain evidence="2 3">CA-Schmier-601-WT-3</strain>
    </source>
</reference>
<dbReference type="InterPro" id="IPR045584">
    <property type="entry name" value="Pilin-like"/>
</dbReference>
<dbReference type="Pfam" id="PF07963">
    <property type="entry name" value="N_methyl"/>
    <property type="match status" value="1"/>
</dbReference>
<comment type="caution">
    <text evidence="2">The sequence shown here is derived from an EMBL/GenBank/DDBJ whole genome shotgun (WGS) entry which is preliminary data.</text>
</comment>
<organism evidence="2 3">
    <name type="scientific">Sharpea porci</name>
    <dbReference type="NCBI Taxonomy" id="2652286"/>
    <lineage>
        <taxon>Bacteria</taxon>
        <taxon>Bacillati</taxon>
        <taxon>Bacillota</taxon>
        <taxon>Erysipelotrichia</taxon>
        <taxon>Erysipelotrichales</taxon>
        <taxon>Coprobacillaceae</taxon>
        <taxon>Sharpea</taxon>
    </lineage>
</organism>
<dbReference type="Proteomes" id="UP000442619">
    <property type="component" value="Unassembled WGS sequence"/>
</dbReference>
<evidence type="ECO:0000256" key="1">
    <source>
        <dbReference type="SAM" id="Phobius"/>
    </source>
</evidence>
<keyword evidence="1" id="KW-0812">Transmembrane</keyword>
<keyword evidence="1" id="KW-0472">Membrane</keyword>
<gene>
    <name evidence="2" type="ORF">FYJ79_10930</name>
</gene>
<protein>
    <submittedName>
        <fullName evidence="2">Type II secretion system protein</fullName>
    </submittedName>
</protein>
<evidence type="ECO:0000313" key="2">
    <source>
        <dbReference type="EMBL" id="MST90071.1"/>
    </source>
</evidence>
<dbReference type="Gene3D" id="3.30.700.10">
    <property type="entry name" value="Glycoprotein, Type 4 Pilin"/>
    <property type="match status" value="1"/>
</dbReference>
<evidence type="ECO:0000313" key="3">
    <source>
        <dbReference type="Proteomes" id="UP000442619"/>
    </source>
</evidence>
<feature type="transmembrane region" description="Helical" evidence="1">
    <location>
        <begin position="12"/>
        <end position="34"/>
    </location>
</feature>
<keyword evidence="3" id="KW-1185">Reference proteome</keyword>
<dbReference type="InterPro" id="IPR012902">
    <property type="entry name" value="N_methyl_site"/>
</dbReference>
<proteinExistence type="predicted"/>
<accession>A0A844FVF1</accession>
<sequence length="167" mass="19030">MKKKQGFTLIEIIVVTVILAILLAIAVPSVMHYIDEADNAKYITASRALAQDLKIALTKDYYNEKHDDYILSKTLMDYNNKTSDNTQVVILRLTFKSKSSSFNIMPGTKYTNVIDPTTIESYTFYFGDPHAGNPDHMTVNQYRTALLKTVKKYALVYPNKKIEIHNV</sequence>
<dbReference type="PROSITE" id="PS00409">
    <property type="entry name" value="PROKAR_NTER_METHYL"/>
    <property type="match status" value="1"/>
</dbReference>